<keyword evidence="1" id="KW-0812">Transmembrane</keyword>
<accession>A0A2G9YXE5</accession>
<comment type="caution">
    <text evidence="2">The sequence shown here is derived from an EMBL/GenBank/DDBJ whole genome shotgun (WGS) entry which is preliminary data.</text>
</comment>
<dbReference type="EMBL" id="PCRP01000011">
    <property type="protein sequence ID" value="PIP23926.1"/>
    <property type="molecule type" value="Genomic_DNA"/>
</dbReference>
<gene>
    <name evidence="2" type="ORF">COX36_00725</name>
</gene>
<organism evidence="2 3">
    <name type="scientific">Candidatus Nealsonbacteria bacterium CG23_combo_of_CG06-09_8_20_14_all_38_19</name>
    <dbReference type="NCBI Taxonomy" id="1974721"/>
    <lineage>
        <taxon>Bacteria</taxon>
        <taxon>Candidatus Nealsoniibacteriota</taxon>
    </lineage>
</organism>
<evidence type="ECO:0000313" key="3">
    <source>
        <dbReference type="Proteomes" id="UP000230273"/>
    </source>
</evidence>
<proteinExistence type="predicted"/>
<dbReference type="Proteomes" id="UP000230273">
    <property type="component" value="Unassembled WGS sequence"/>
</dbReference>
<protein>
    <recommendedName>
        <fullName evidence="4">DUF2178 domain-containing protein</fullName>
    </recommendedName>
</protein>
<evidence type="ECO:0000313" key="2">
    <source>
        <dbReference type="EMBL" id="PIP23926.1"/>
    </source>
</evidence>
<reference evidence="2 3" key="1">
    <citation type="submission" date="2017-09" db="EMBL/GenBank/DDBJ databases">
        <title>Depth-based differentiation of microbial function through sediment-hosted aquifers and enrichment of novel symbionts in the deep terrestrial subsurface.</title>
        <authorList>
            <person name="Probst A.J."/>
            <person name="Ladd B."/>
            <person name="Jarett J.K."/>
            <person name="Geller-Mcgrath D.E."/>
            <person name="Sieber C.M."/>
            <person name="Emerson J.B."/>
            <person name="Anantharaman K."/>
            <person name="Thomas B.C."/>
            <person name="Malmstrom R."/>
            <person name="Stieglmeier M."/>
            <person name="Klingl A."/>
            <person name="Woyke T."/>
            <person name="Ryan C.M."/>
            <person name="Banfield J.F."/>
        </authorList>
    </citation>
    <scope>NUCLEOTIDE SEQUENCE [LARGE SCALE GENOMIC DNA]</scope>
    <source>
        <strain evidence="2">CG23_combo_of_CG06-09_8_20_14_all_38_19</strain>
    </source>
</reference>
<evidence type="ECO:0008006" key="4">
    <source>
        <dbReference type="Google" id="ProtNLM"/>
    </source>
</evidence>
<keyword evidence="1" id="KW-0472">Membrane</keyword>
<feature type="transmembrane region" description="Helical" evidence="1">
    <location>
        <begin position="55"/>
        <end position="76"/>
    </location>
</feature>
<feature type="transmembrane region" description="Helical" evidence="1">
    <location>
        <begin position="82"/>
        <end position="108"/>
    </location>
</feature>
<dbReference type="AlphaFoldDB" id="A0A2G9YXE5"/>
<keyword evidence="1" id="KW-1133">Transmembrane helix</keyword>
<name>A0A2G9YXE5_9BACT</name>
<sequence>MVYFKPFVDWREGTLPFFQFFLWFLCAIALVWITILFIVKGGFHEDSFIRKRSRAFALGFILISIGWFVILLFQISASKNPLILFGGGTAGGFCISLGMIALLIATAIKDTIEK</sequence>
<feature type="transmembrane region" description="Helical" evidence="1">
    <location>
        <begin position="20"/>
        <end position="43"/>
    </location>
</feature>
<evidence type="ECO:0000256" key="1">
    <source>
        <dbReference type="SAM" id="Phobius"/>
    </source>
</evidence>